<dbReference type="Proteomes" id="UP000244384">
    <property type="component" value="Chromosome"/>
</dbReference>
<evidence type="ECO:0000259" key="2">
    <source>
        <dbReference type="Pfam" id="PF08768"/>
    </source>
</evidence>
<dbReference type="InterPro" id="IPR045165">
    <property type="entry name" value="Nitrobindin"/>
</dbReference>
<comment type="similarity">
    <text evidence="1">Belongs to the nitrobindin family.</text>
</comment>
<dbReference type="Pfam" id="PF08768">
    <property type="entry name" value="THAP4_heme-bd"/>
    <property type="match status" value="1"/>
</dbReference>
<feature type="binding site" evidence="1">
    <location>
        <position position="124"/>
    </location>
    <ligand>
        <name>heme b</name>
        <dbReference type="ChEBI" id="CHEBI:60344"/>
    </ligand>
</feature>
<accession>A0A2S0WIS9</accession>
<feature type="binding site" evidence="1">
    <location>
        <position position="33"/>
    </location>
    <ligand>
        <name>heme b</name>
        <dbReference type="ChEBI" id="CHEBI:60344"/>
    </ligand>
</feature>
<dbReference type="GO" id="GO:0046872">
    <property type="term" value="F:metal ion binding"/>
    <property type="evidence" value="ECO:0007669"/>
    <property type="project" value="UniProtKB-KW"/>
</dbReference>
<evidence type="ECO:0000313" key="3">
    <source>
        <dbReference type="EMBL" id="AWB91207.1"/>
    </source>
</evidence>
<gene>
    <name evidence="3" type="ORF">C3E78_02645</name>
</gene>
<dbReference type="InterPro" id="IPR014878">
    <property type="entry name" value="THAP4-like_heme-bd"/>
</dbReference>
<keyword evidence="1" id="KW-0349">Heme</keyword>
<evidence type="ECO:0000256" key="1">
    <source>
        <dbReference type="HAMAP-Rule" id="MF_01297"/>
    </source>
</evidence>
<proteinExistence type="inferred from homology"/>
<keyword evidence="1" id="KW-0408">Iron</keyword>
<comment type="function">
    <text evidence="1">Heme-binding protein able to scavenge peroxynitrite and to protect free L-tyrosine against peroxynitrite-mediated nitration, by acting as a peroxynitrite isomerase that converts peroxynitrite to nitrate. Therefore, this protein likely plays a role in peroxynitrite sensing and in the detoxification of reactive nitrogen and oxygen species (RNS and ROS, respectively). Is able to bind nitric oxide (NO) in vitro, but may act as a sensor of peroxynitrite levels in vivo.</text>
</comment>
<dbReference type="RefSeq" id="WP_108576853.1">
    <property type="nucleotide sequence ID" value="NZ_CP026952.1"/>
</dbReference>
<accession>A0A5F2ERM7</accession>
<sequence length="164" mass="18559">MPFEIPSDLHPDLMPVVWLLGTWHGNGQGDYPTIEPFTYEQELVFAHDTRPFLHYFSRTWITDAAGERVRPGALETGFLRPAGDKQLELVLAHPTGYAEVWYGEVDGPRITMATDLVARTSTAKEYTAGQRMYGLVEGDLMYAQDMAAEGQEMQSHLWGRLKRV</sequence>
<dbReference type="OrthoDB" id="4804006at2"/>
<keyword evidence="1" id="KW-0479">Metal-binding</keyword>
<comment type="catalytic activity">
    <reaction evidence="1">
        <text>peroxynitrite = nitrate</text>
        <dbReference type="Rhea" id="RHEA:63116"/>
        <dbReference type="ChEBI" id="CHEBI:17632"/>
        <dbReference type="ChEBI" id="CHEBI:25941"/>
    </reaction>
</comment>
<dbReference type="InterPro" id="IPR022939">
    <property type="entry name" value="Nb(III)_bact/plant"/>
</dbReference>
<feature type="binding site" description="axial binding residue" evidence="1">
    <location>
        <position position="156"/>
    </location>
    <ligand>
        <name>heme b</name>
        <dbReference type="ChEBI" id="CHEBI:60344"/>
    </ligand>
    <ligandPart>
        <name>Fe</name>
        <dbReference type="ChEBI" id="CHEBI:18248"/>
    </ligandPart>
</feature>
<dbReference type="KEGG" id="aez:C3E78_02645"/>
<dbReference type="AlphaFoldDB" id="A0A2S0WIS9"/>
<dbReference type="PANTHER" id="PTHR15854">
    <property type="entry name" value="THAP4 PROTEIN"/>
    <property type="match status" value="1"/>
</dbReference>
<feature type="domain" description="THAP4-like heme-binding" evidence="2">
    <location>
        <begin position="13"/>
        <end position="163"/>
    </location>
</feature>
<dbReference type="InterPro" id="IPR012674">
    <property type="entry name" value="Calycin"/>
</dbReference>
<dbReference type="EC" id="5.99.-.-" evidence="1"/>
<dbReference type="SUPFAM" id="SSF50814">
    <property type="entry name" value="Lipocalins"/>
    <property type="match status" value="1"/>
</dbReference>
<comment type="cofactor">
    <cofactor evidence="1">
        <name>heme b</name>
        <dbReference type="ChEBI" id="CHEBI:60344"/>
    </cofactor>
    <text evidence="1">Binds 1 heme b group per subunit, that coordinates a highly solvent-exposed Fe(III) atom.</text>
</comment>
<keyword evidence="4" id="KW-1185">Reference proteome</keyword>
<keyword evidence="1" id="KW-0413">Isomerase</keyword>
<dbReference type="HAMAP" id="MF_01297">
    <property type="entry name" value="nitrobindin"/>
    <property type="match status" value="1"/>
</dbReference>
<reference evidence="4" key="1">
    <citation type="submission" date="2018-01" db="EMBL/GenBank/DDBJ databases">
        <authorList>
            <person name="Li J."/>
        </authorList>
    </citation>
    <scope>NUCLEOTIDE SEQUENCE [LARGE SCALE GENOMIC DNA]</scope>
    <source>
        <strain evidence="4">592</strain>
    </source>
</reference>
<evidence type="ECO:0000313" key="4">
    <source>
        <dbReference type="Proteomes" id="UP000244384"/>
    </source>
</evidence>
<dbReference type="PANTHER" id="PTHR15854:SF4">
    <property type="entry name" value="PEROXYNITRITE ISOMERASE THAP4"/>
    <property type="match status" value="1"/>
</dbReference>
<feature type="short sequence motif" description="GXWXGXG" evidence="1">
    <location>
        <begin position="21"/>
        <end position="27"/>
    </location>
</feature>
<protein>
    <recommendedName>
        <fullName evidence="1">Peroxynitrite isomerase</fullName>
        <ecNumber evidence="1">5.99.-.-</ecNumber>
    </recommendedName>
    <alternativeName>
        <fullName evidence="1">Ferric nitrobindin</fullName>
        <shortName evidence="1">Nb(III)</shortName>
    </alternativeName>
</protein>
<dbReference type="EMBL" id="CP026952">
    <property type="protein sequence ID" value="AWB91207.1"/>
    <property type="molecule type" value="Genomic_DNA"/>
</dbReference>
<dbReference type="GO" id="GO:0062213">
    <property type="term" value="F:peroxynitrite isomerase activity"/>
    <property type="evidence" value="ECO:0007669"/>
    <property type="project" value="UniProtKB-UniRule"/>
</dbReference>
<comment type="pathway">
    <text evidence="1">Nitrogen metabolism.</text>
</comment>
<comment type="domain">
    <text evidence="1">Forms a 10-stranded antiparallel beta-barrel structure able to accommodate a hydrophobic ligand in its interior. In fact, this fold hosts the heme group, which is located in a wide surface cleft.</text>
</comment>
<dbReference type="Gene3D" id="2.40.128.20">
    <property type="match status" value="1"/>
</dbReference>
<name>A0A2S0WIS9_9ACTN</name>
<dbReference type="GO" id="GO:0020037">
    <property type="term" value="F:heme binding"/>
    <property type="evidence" value="ECO:0007669"/>
    <property type="project" value="UniProtKB-UniRule"/>
</dbReference>
<dbReference type="CDD" id="cd07828">
    <property type="entry name" value="lipocalin_heme-bd-THAP4-like"/>
    <property type="match status" value="1"/>
</dbReference>
<organism evidence="3 4">
    <name type="scientific">Aeromicrobium chenweiae</name>
    <dbReference type="NCBI Taxonomy" id="2079793"/>
    <lineage>
        <taxon>Bacteria</taxon>
        <taxon>Bacillati</taxon>
        <taxon>Actinomycetota</taxon>
        <taxon>Actinomycetes</taxon>
        <taxon>Propionibacteriales</taxon>
        <taxon>Nocardioidaceae</taxon>
        <taxon>Aeromicrobium</taxon>
    </lineage>
</organism>